<dbReference type="SUPFAM" id="SSF51182">
    <property type="entry name" value="RmlC-like cupins"/>
    <property type="match status" value="1"/>
</dbReference>
<organism evidence="1 2">
    <name type="scientific">Symmachiella dynata</name>
    <dbReference type="NCBI Taxonomy" id="2527995"/>
    <lineage>
        <taxon>Bacteria</taxon>
        <taxon>Pseudomonadati</taxon>
        <taxon>Planctomycetota</taxon>
        <taxon>Planctomycetia</taxon>
        <taxon>Planctomycetales</taxon>
        <taxon>Planctomycetaceae</taxon>
        <taxon>Symmachiella</taxon>
    </lineage>
</organism>
<dbReference type="KEGG" id="sdyn:Mal52_27490"/>
<evidence type="ECO:0000313" key="1">
    <source>
        <dbReference type="EMBL" id="QDU44270.1"/>
    </source>
</evidence>
<dbReference type="AlphaFoldDB" id="A0A517ZPD1"/>
<dbReference type="Pfam" id="PF14499">
    <property type="entry name" value="DUF4437"/>
    <property type="match status" value="1"/>
</dbReference>
<proteinExistence type="predicted"/>
<accession>A0A517ZPD1</accession>
<gene>
    <name evidence="1" type="ORF">Mal52_27490</name>
</gene>
<evidence type="ECO:0000313" key="2">
    <source>
        <dbReference type="Proteomes" id="UP000319383"/>
    </source>
</evidence>
<dbReference type="InterPro" id="IPR011051">
    <property type="entry name" value="RmlC_Cupin_sf"/>
</dbReference>
<name>A0A517ZPD1_9PLAN</name>
<dbReference type="InterPro" id="IPR028013">
    <property type="entry name" value="DUF4437"/>
</dbReference>
<dbReference type="Proteomes" id="UP000319383">
    <property type="component" value="Chromosome"/>
</dbReference>
<dbReference type="EMBL" id="CP036276">
    <property type="protein sequence ID" value="QDU44270.1"/>
    <property type="molecule type" value="Genomic_DNA"/>
</dbReference>
<dbReference type="CDD" id="cd06989">
    <property type="entry name" value="cupin_DRT102"/>
    <property type="match status" value="1"/>
</dbReference>
<sequence length="295" mass="31604" precursor="true">MKHFMALSLAITYLCAVVPNGVSEEPGSEVRSKVVMASEVEWKPLNPLRGNKGPQAGTLWGDQTGTGASGFLVKFVDGFSSPPHIHNITYRGVVISGGLFNGDPKGEPMWMRTGSYWTQPVGQPHITAARGPSVAYVEIQEGPYLVLPTEKATDNGERPINLDASNIVWLDASSTSWIDQPAQASSAVGPEIAFLWGKPQKDQISGTLIKLPAGFAGKIQTPDSTFRAVVIQGQPQVKASGQADAKTMAPGSYFSSQNKAEHQIACEAEDGCMIYVRTKGKFNILQSTQPGSDQK</sequence>
<dbReference type="InterPro" id="IPR014710">
    <property type="entry name" value="RmlC-like_jellyroll"/>
</dbReference>
<keyword evidence="2" id="KW-1185">Reference proteome</keyword>
<protein>
    <recommendedName>
        <fullName evidence="3">ChrR Cupin-like domain protein</fullName>
    </recommendedName>
</protein>
<reference evidence="1 2" key="1">
    <citation type="submission" date="2019-02" db="EMBL/GenBank/DDBJ databases">
        <title>Deep-cultivation of Planctomycetes and their phenomic and genomic characterization uncovers novel biology.</title>
        <authorList>
            <person name="Wiegand S."/>
            <person name="Jogler M."/>
            <person name="Boedeker C."/>
            <person name="Pinto D."/>
            <person name="Vollmers J."/>
            <person name="Rivas-Marin E."/>
            <person name="Kohn T."/>
            <person name="Peeters S.H."/>
            <person name="Heuer A."/>
            <person name="Rast P."/>
            <person name="Oberbeckmann S."/>
            <person name="Bunk B."/>
            <person name="Jeske O."/>
            <person name="Meyerdierks A."/>
            <person name="Storesund J.E."/>
            <person name="Kallscheuer N."/>
            <person name="Luecker S."/>
            <person name="Lage O.M."/>
            <person name="Pohl T."/>
            <person name="Merkel B.J."/>
            <person name="Hornburger P."/>
            <person name="Mueller R.-W."/>
            <person name="Bruemmer F."/>
            <person name="Labrenz M."/>
            <person name="Spormann A.M."/>
            <person name="Op den Camp H."/>
            <person name="Overmann J."/>
            <person name="Amann R."/>
            <person name="Jetten M.S.M."/>
            <person name="Mascher T."/>
            <person name="Medema M.H."/>
            <person name="Devos D.P."/>
            <person name="Kaster A.-K."/>
            <person name="Ovreas L."/>
            <person name="Rohde M."/>
            <person name="Galperin M.Y."/>
            <person name="Jogler C."/>
        </authorList>
    </citation>
    <scope>NUCLEOTIDE SEQUENCE [LARGE SCALE GENOMIC DNA]</scope>
    <source>
        <strain evidence="1 2">Mal52</strain>
    </source>
</reference>
<dbReference type="Gene3D" id="2.60.120.10">
    <property type="entry name" value="Jelly Rolls"/>
    <property type="match status" value="2"/>
</dbReference>
<evidence type="ECO:0008006" key="3">
    <source>
        <dbReference type="Google" id="ProtNLM"/>
    </source>
</evidence>